<dbReference type="PANTHER" id="PTHR10660:SF2">
    <property type="entry name" value="LD45860P"/>
    <property type="match status" value="1"/>
</dbReference>
<keyword evidence="2" id="KW-0647">Proteasome</keyword>
<dbReference type="Proteomes" id="UP000280834">
    <property type="component" value="Unassembled WGS sequence"/>
</dbReference>
<dbReference type="InterPro" id="IPR003186">
    <property type="entry name" value="PA28_C"/>
</dbReference>
<evidence type="ECO:0000259" key="5">
    <source>
        <dbReference type="Pfam" id="PF02252"/>
    </source>
</evidence>
<dbReference type="InterPro" id="IPR003185">
    <property type="entry name" value="Proteasome_activ_PA28_N"/>
</dbReference>
<gene>
    <name evidence="6" type="ORF">BTMF_LOCUS953</name>
</gene>
<dbReference type="AlphaFoldDB" id="A0A0R3Q5M1"/>
<dbReference type="Gene3D" id="1.20.120.180">
    <property type="entry name" value="Proteasome activator pa28, C-terminal domain"/>
    <property type="match status" value="1"/>
</dbReference>
<reference evidence="6 7" key="2">
    <citation type="submission" date="2018-11" db="EMBL/GenBank/DDBJ databases">
        <authorList>
            <consortium name="Pathogen Informatics"/>
        </authorList>
    </citation>
    <scope>NUCLEOTIDE SEQUENCE [LARGE SCALE GENOMIC DNA]</scope>
</reference>
<dbReference type="STRING" id="42155.A0A0R3Q5M1"/>
<dbReference type="SUPFAM" id="SSF47216">
    <property type="entry name" value="Proteasome activator"/>
    <property type="match status" value="2"/>
</dbReference>
<dbReference type="InterPro" id="IPR036997">
    <property type="entry name" value="PA28_C_sf"/>
</dbReference>
<protein>
    <submittedName>
        <fullName evidence="8">Proteasome activator complex subunit 3</fullName>
    </submittedName>
</protein>
<dbReference type="GO" id="GO:0005737">
    <property type="term" value="C:cytoplasm"/>
    <property type="evidence" value="ECO:0007669"/>
    <property type="project" value="TreeGrafter"/>
</dbReference>
<dbReference type="InterPro" id="IPR036252">
    <property type="entry name" value="Proteasome_activ_sf"/>
</dbReference>
<accession>A0A0R3Q5M1</accession>
<feature type="domain" description="Proteasome activator PA28 C-terminal" evidence="5">
    <location>
        <begin position="198"/>
        <end position="285"/>
    </location>
</feature>
<dbReference type="Pfam" id="PF02251">
    <property type="entry name" value="PA28_N"/>
    <property type="match status" value="1"/>
</dbReference>
<dbReference type="InterPro" id="IPR036996">
    <property type="entry name" value="PA28_N_sf"/>
</dbReference>
<dbReference type="WBParaSite" id="BTMF_0000161601-mRNA-1">
    <property type="protein sequence ID" value="BTMF_0000161601-mRNA-1"/>
    <property type="gene ID" value="BTMF_0000161601"/>
</dbReference>
<feature type="domain" description="Proteasome activator PA28 C-terminal" evidence="5">
    <location>
        <begin position="117"/>
        <end position="179"/>
    </location>
</feature>
<evidence type="ECO:0000259" key="4">
    <source>
        <dbReference type="Pfam" id="PF02251"/>
    </source>
</evidence>
<comment type="similarity">
    <text evidence="1">Belongs to the PA28 family.</text>
</comment>
<sequence>MLSEKKQKSAAARGFQLDAYKTNLMKQAEKIVLEEFPKKVLEFNNLLEDEQFSYERLPEVLPNIDLGIPYSEQLTEFQNDSTEHENDDRILKKKRKIDANIQSFHGTSVYGFISGTVKCNEKLAGLTDITRPLLRDSVEAVNKVKMWILFLIPRIEDGNNFGVSIQEETLSEVLFLRISIFEIQAFFFPVPSSFIACMVRTVEAEAASFLDQMSRYFVSRARLVTKVAKYPHVEDYRRAILDMDEKQFINIRLVLTEMRNHFATLHDMITKNFEKIKMPRNNNAEHMY</sequence>
<evidence type="ECO:0000313" key="7">
    <source>
        <dbReference type="Proteomes" id="UP000280834"/>
    </source>
</evidence>
<dbReference type="GO" id="GO:0005654">
    <property type="term" value="C:nucleoplasm"/>
    <property type="evidence" value="ECO:0007669"/>
    <property type="project" value="TreeGrafter"/>
</dbReference>
<evidence type="ECO:0000313" key="8">
    <source>
        <dbReference type="WBParaSite" id="BTMF_0000161601-mRNA-1"/>
    </source>
</evidence>
<proteinExistence type="inferred from homology"/>
<comment type="function">
    <text evidence="3">Implicated in immunoproteasome assembly and required for efficient antigen processing. The PA28 activator complex enhances the generation of class I binding peptides by altering the cleavage pattern of the proteasome.</text>
</comment>
<dbReference type="GO" id="GO:2000045">
    <property type="term" value="P:regulation of G1/S transition of mitotic cell cycle"/>
    <property type="evidence" value="ECO:0007669"/>
    <property type="project" value="TreeGrafter"/>
</dbReference>
<dbReference type="GO" id="GO:0061133">
    <property type="term" value="F:endopeptidase activator activity"/>
    <property type="evidence" value="ECO:0007669"/>
    <property type="project" value="TreeGrafter"/>
</dbReference>
<evidence type="ECO:0000256" key="2">
    <source>
        <dbReference type="ARBA" id="ARBA00022942"/>
    </source>
</evidence>
<dbReference type="GO" id="GO:0008537">
    <property type="term" value="C:proteasome activator complex"/>
    <property type="evidence" value="ECO:0007669"/>
    <property type="project" value="InterPro"/>
</dbReference>
<evidence type="ECO:0000313" key="6">
    <source>
        <dbReference type="EMBL" id="VDO09051.1"/>
    </source>
</evidence>
<name>A0A0R3Q5M1_9BILA</name>
<dbReference type="EMBL" id="UZAG01000625">
    <property type="protein sequence ID" value="VDO09051.1"/>
    <property type="molecule type" value="Genomic_DNA"/>
</dbReference>
<feature type="domain" description="Proteasome activator PA28 N-terminal" evidence="4">
    <location>
        <begin position="16"/>
        <end position="69"/>
    </location>
</feature>
<dbReference type="InterPro" id="IPR009077">
    <property type="entry name" value="Proteasome_activ_PA28"/>
</dbReference>
<evidence type="ECO:0000256" key="3">
    <source>
        <dbReference type="ARBA" id="ARBA00037467"/>
    </source>
</evidence>
<dbReference type="Gene3D" id="1.20.5.120">
    <property type="entry name" value="Proteasome activator pa28, N-terminal domain"/>
    <property type="match status" value="1"/>
</dbReference>
<dbReference type="GO" id="GO:0061136">
    <property type="term" value="P:regulation of proteasomal protein catabolic process"/>
    <property type="evidence" value="ECO:0007669"/>
    <property type="project" value="TreeGrafter"/>
</dbReference>
<dbReference type="PANTHER" id="PTHR10660">
    <property type="entry name" value="PROTEASOME REGULATOR PA28"/>
    <property type="match status" value="1"/>
</dbReference>
<reference evidence="8" key="1">
    <citation type="submission" date="2017-02" db="UniProtKB">
        <authorList>
            <consortium name="WormBaseParasite"/>
        </authorList>
    </citation>
    <scope>IDENTIFICATION</scope>
</reference>
<dbReference type="Pfam" id="PF02252">
    <property type="entry name" value="PA28_C"/>
    <property type="match status" value="2"/>
</dbReference>
<keyword evidence="7" id="KW-1185">Reference proteome</keyword>
<organism evidence="8">
    <name type="scientific">Brugia timori</name>
    <dbReference type="NCBI Taxonomy" id="42155"/>
    <lineage>
        <taxon>Eukaryota</taxon>
        <taxon>Metazoa</taxon>
        <taxon>Ecdysozoa</taxon>
        <taxon>Nematoda</taxon>
        <taxon>Chromadorea</taxon>
        <taxon>Rhabditida</taxon>
        <taxon>Spirurina</taxon>
        <taxon>Spiruromorpha</taxon>
        <taxon>Filarioidea</taxon>
        <taxon>Onchocercidae</taxon>
        <taxon>Brugia</taxon>
    </lineage>
</organism>
<evidence type="ECO:0000256" key="1">
    <source>
        <dbReference type="ARBA" id="ARBA00005883"/>
    </source>
</evidence>
<dbReference type="FunFam" id="1.20.120.180:FF:000002">
    <property type="entry name" value="Proteasome activator complex subunit 1"/>
    <property type="match status" value="1"/>
</dbReference>